<protein>
    <submittedName>
        <fullName evidence="1">Uncharacterized protein</fullName>
    </submittedName>
</protein>
<sequence length="61" mass="7000">MMKRTLMLRLSLTIYLCLCGHLYAWGNKETHPALTEKGLDHTETQSIVDEYLKTELGLVYG</sequence>
<accession>X1GC58</accession>
<organism evidence="1">
    <name type="scientific">marine sediment metagenome</name>
    <dbReference type="NCBI Taxonomy" id="412755"/>
    <lineage>
        <taxon>unclassified sequences</taxon>
        <taxon>metagenomes</taxon>
        <taxon>ecological metagenomes</taxon>
    </lineage>
</organism>
<proteinExistence type="predicted"/>
<name>X1GC58_9ZZZZ</name>
<dbReference type="EMBL" id="BARU01022266">
    <property type="protein sequence ID" value="GAH54812.1"/>
    <property type="molecule type" value="Genomic_DNA"/>
</dbReference>
<dbReference type="AlphaFoldDB" id="X1GC58"/>
<feature type="non-terminal residue" evidence="1">
    <location>
        <position position="61"/>
    </location>
</feature>
<reference evidence="1" key="1">
    <citation type="journal article" date="2014" name="Front. Microbiol.">
        <title>High frequency of phylogenetically diverse reductive dehalogenase-homologous genes in deep subseafloor sedimentary metagenomes.</title>
        <authorList>
            <person name="Kawai M."/>
            <person name="Futagami T."/>
            <person name="Toyoda A."/>
            <person name="Takaki Y."/>
            <person name="Nishi S."/>
            <person name="Hori S."/>
            <person name="Arai W."/>
            <person name="Tsubouchi T."/>
            <person name="Morono Y."/>
            <person name="Uchiyama I."/>
            <person name="Ito T."/>
            <person name="Fujiyama A."/>
            <person name="Inagaki F."/>
            <person name="Takami H."/>
        </authorList>
    </citation>
    <scope>NUCLEOTIDE SEQUENCE</scope>
    <source>
        <strain evidence="1">Expedition CK06-06</strain>
    </source>
</reference>
<comment type="caution">
    <text evidence="1">The sequence shown here is derived from an EMBL/GenBank/DDBJ whole genome shotgun (WGS) entry which is preliminary data.</text>
</comment>
<gene>
    <name evidence="1" type="ORF">S03H2_36296</name>
</gene>
<evidence type="ECO:0000313" key="1">
    <source>
        <dbReference type="EMBL" id="GAH54812.1"/>
    </source>
</evidence>